<dbReference type="RefSeq" id="WP_353711938.1">
    <property type="nucleotide sequence ID" value="NZ_CP159279.1"/>
</dbReference>
<proteinExistence type="predicted"/>
<reference evidence="1" key="1">
    <citation type="submission" date="2024-06" db="EMBL/GenBank/DDBJ databases">
        <title>Biodegradation of dimethachlon by Arthrobacter sp. K5: mechanistic insights and ecological implications.</title>
        <authorList>
            <person name="Hu S."/>
            <person name="Lu P."/>
        </authorList>
    </citation>
    <scope>NUCLEOTIDE SEQUENCE</scope>
    <source>
        <strain evidence="1">K5</strain>
    </source>
</reference>
<dbReference type="AlphaFoldDB" id="A0AAU8EQC6"/>
<gene>
    <name evidence="1" type="ORF">ABRP34_01260</name>
</gene>
<sequence length="46" mass="5057">MGEHSALCSEIMDRHPEYLLAAKEILEDDAVGAKKASRPALPLNHK</sequence>
<organism evidence="1">
    <name type="scientific">Arthrobacter sp. K5</name>
    <dbReference type="NCBI Taxonomy" id="2839623"/>
    <lineage>
        <taxon>Bacteria</taxon>
        <taxon>Bacillati</taxon>
        <taxon>Actinomycetota</taxon>
        <taxon>Actinomycetes</taxon>
        <taxon>Micrococcales</taxon>
        <taxon>Micrococcaceae</taxon>
        <taxon>Arthrobacter</taxon>
    </lineage>
</organism>
<accession>A0AAU8EQC6</accession>
<name>A0AAU8EQC6_9MICC</name>
<protein>
    <submittedName>
        <fullName evidence="1">Uncharacterized protein</fullName>
    </submittedName>
</protein>
<evidence type="ECO:0000313" key="1">
    <source>
        <dbReference type="EMBL" id="XCH11677.1"/>
    </source>
</evidence>
<dbReference type="EMBL" id="CP159279">
    <property type="protein sequence ID" value="XCH11677.1"/>
    <property type="molecule type" value="Genomic_DNA"/>
</dbReference>